<evidence type="ECO:0000256" key="3">
    <source>
        <dbReference type="ARBA" id="ARBA00023237"/>
    </source>
</evidence>
<dbReference type="InterPro" id="IPR006665">
    <property type="entry name" value="OmpA-like"/>
</dbReference>
<feature type="region of interest" description="Disordered" evidence="5">
    <location>
        <begin position="179"/>
        <end position="201"/>
    </location>
</feature>
<dbReference type="CDD" id="cd07185">
    <property type="entry name" value="OmpA_C-like"/>
    <property type="match status" value="1"/>
</dbReference>
<dbReference type="RefSeq" id="WP_146365110.1">
    <property type="nucleotide sequence ID" value="NZ_CP042261.1"/>
</dbReference>
<dbReference type="KEGG" id="lit:FPZ52_08950"/>
<evidence type="ECO:0000256" key="6">
    <source>
        <dbReference type="SAM" id="SignalP"/>
    </source>
</evidence>
<evidence type="ECO:0000256" key="5">
    <source>
        <dbReference type="SAM" id="MobiDB-lite"/>
    </source>
</evidence>
<dbReference type="Gene3D" id="3.30.1330.60">
    <property type="entry name" value="OmpA-like domain"/>
    <property type="match status" value="1"/>
</dbReference>
<proteinExistence type="predicted"/>
<accession>A0A5B8IW53</accession>
<evidence type="ECO:0000313" key="8">
    <source>
        <dbReference type="EMBL" id="QDY69733.1"/>
    </source>
</evidence>
<keyword evidence="9" id="KW-1185">Reference proteome</keyword>
<reference evidence="8 9" key="1">
    <citation type="submission" date="2019-07" db="EMBL/GenBank/DDBJ databases">
        <title>Litoreibacter alkalisoli sp. nov., isolated from saline-alkaline soil.</title>
        <authorList>
            <person name="Wang S."/>
            <person name="Xu L."/>
            <person name="Xing Y.-T."/>
            <person name="Sun J.-Q."/>
        </authorList>
    </citation>
    <scope>NUCLEOTIDE SEQUENCE [LARGE SCALE GENOMIC DNA]</scope>
    <source>
        <strain evidence="8 9">LN3S51</strain>
    </source>
</reference>
<dbReference type="OrthoDB" id="9782229at2"/>
<dbReference type="Pfam" id="PF00691">
    <property type="entry name" value="OmpA"/>
    <property type="match status" value="1"/>
</dbReference>
<sequence>MQLVKVSTLSVVSAALLAACQPGGVSSPDNRNTTSGALMGAAVGAAISGASGGGGKENTAAAAAGAALGGLIGAQLDRQAAELRRDLGDGITVTNQGNQLLVNFPQDILFATDSASVRADQRNELVSLAQNLNQYPNTDVTIVGHTDSTGTASYNYDLSNRRAGSVASILVNSGVSNSRVTATGRGEDAPVATNDTSAGRAQNRRVEVVIRPTSGA</sequence>
<dbReference type="PROSITE" id="PS51257">
    <property type="entry name" value="PROKAR_LIPOPROTEIN"/>
    <property type="match status" value="1"/>
</dbReference>
<keyword evidence="3" id="KW-0998">Cell outer membrane</keyword>
<gene>
    <name evidence="8" type="ORF">FPZ52_08950</name>
</gene>
<dbReference type="InterPro" id="IPR006664">
    <property type="entry name" value="OMP_bac"/>
</dbReference>
<comment type="subcellular location">
    <subcellularLocation>
        <location evidence="1">Cell outer membrane</location>
    </subcellularLocation>
</comment>
<dbReference type="PANTHER" id="PTHR30329">
    <property type="entry name" value="STATOR ELEMENT OF FLAGELLAR MOTOR COMPLEX"/>
    <property type="match status" value="1"/>
</dbReference>
<feature type="chain" id="PRO_5022790415" evidence="6">
    <location>
        <begin position="19"/>
        <end position="216"/>
    </location>
</feature>
<dbReference type="GO" id="GO:0009279">
    <property type="term" value="C:cell outer membrane"/>
    <property type="evidence" value="ECO:0007669"/>
    <property type="project" value="UniProtKB-SubCell"/>
</dbReference>
<dbReference type="PANTHER" id="PTHR30329:SF21">
    <property type="entry name" value="LIPOPROTEIN YIAD-RELATED"/>
    <property type="match status" value="1"/>
</dbReference>
<evidence type="ECO:0000313" key="9">
    <source>
        <dbReference type="Proteomes" id="UP000318483"/>
    </source>
</evidence>
<feature type="domain" description="OmpA-like" evidence="7">
    <location>
        <begin position="97"/>
        <end position="214"/>
    </location>
</feature>
<evidence type="ECO:0000259" key="7">
    <source>
        <dbReference type="PROSITE" id="PS51123"/>
    </source>
</evidence>
<dbReference type="PROSITE" id="PS51123">
    <property type="entry name" value="OMPA_2"/>
    <property type="match status" value="1"/>
</dbReference>
<organism evidence="8 9">
    <name type="scientific">Qingshengfaniella alkalisoli</name>
    <dbReference type="NCBI Taxonomy" id="2599296"/>
    <lineage>
        <taxon>Bacteria</taxon>
        <taxon>Pseudomonadati</taxon>
        <taxon>Pseudomonadota</taxon>
        <taxon>Alphaproteobacteria</taxon>
        <taxon>Rhodobacterales</taxon>
        <taxon>Paracoccaceae</taxon>
        <taxon>Qingshengfaniella</taxon>
    </lineage>
</organism>
<dbReference type="InterPro" id="IPR036737">
    <property type="entry name" value="OmpA-like_sf"/>
</dbReference>
<dbReference type="PRINTS" id="PR01021">
    <property type="entry name" value="OMPADOMAIN"/>
</dbReference>
<evidence type="ECO:0000256" key="1">
    <source>
        <dbReference type="ARBA" id="ARBA00004442"/>
    </source>
</evidence>
<keyword evidence="6" id="KW-0732">Signal</keyword>
<dbReference type="InterPro" id="IPR050330">
    <property type="entry name" value="Bact_OuterMem_StrucFunc"/>
</dbReference>
<feature type="signal peptide" evidence="6">
    <location>
        <begin position="1"/>
        <end position="18"/>
    </location>
</feature>
<protein>
    <submittedName>
        <fullName evidence="8">OmpA family protein</fullName>
    </submittedName>
</protein>
<dbReference type="AlphaFoldDB" id="A0A5B8IW53"/>
<evidence type="ECO:0000256" key="4">
    <source>
        <dbReference type="PROSITE-ProRule" id="PRU00473"/>
    </source>
</evidence>
<dbReference type="EMBL" id="CP042261">
    <property type="protein sequence ID" value="QDY69733.1"/>
    <property type="molecule type" value="Genomic_DNA"/>
</dbReference>
<evidence type="ECO:0000256" key="2">
    <source>
        <dbReference type="ARBA" id="ARBA00023136"/>
    </source>
</evidence>
<dbReference type="Proteomes" id="UP000318483">
    <property type="component" value="Chromosome"/>
</dbReference>
<dbReference type="SUPFAM" id="SSF103088">
    <property type="entry name" value="OmpA-like"/>
    <property type="match status" value="1"/>
</dbReference>
<name>A0A5B8IW53_9RHOB</name>
<keyword evidence="2 4" id="KW-0472">Membrane</keyword>